<keyword evidence="4" id="KW-0808">Transferase</keyword>
<keyword evidence="6" id="KW-0812">Transmembrane</keyword>
<keyword evidence="6" id="KW-1133">Transmembrane helix</keyword>
<dbReference type="Gene3D" id="3.90.550.10">
    <property type="entry name" value="Spore Coat Polysaccharide Biosynthesis Protein SpsA, Chain A"/>
    <property type="match status" value="1"/>
</dbReference>
<evidence type="ECO:0000313" key="9">
    <source>
        <dbReference type="Proteomes" id="UP000074294"/>
    </source>
</evidence>
<comment type="subcellular location">
    <subcellularLocation>
        <location evidence="1">Cell membrane</location>
    </subcellularLocation>
</comment>
<evidence type="ECO:0000256" key="2">
    <source>
        <dbReference type="ARBA" id="ARBA00022475"/>
    </source>
</evidence>
<dbReference type="InterPro" id="IPR029044">
    <property type="entry name" value="Nucleotide-diphossugar_trans"/>
</dbReference>
<name>A0A147JTK3_HADYE</name>
<evidence type="ECO:0000256" key="4">
    <source>
        <dbReference type="ARBA" id="ARBA00022679"/>
    </source>
</evidence>
<proteinExistence type="predicted"/>
<evidence type="ECO:0000259" key="7">
    <source>
        <dbReference type="Pfam" id="PF00535"/>
    </source>
</evidence>
<dbReference type="GO" id="GO:0016757">
    <property type="term" value="F:glycosyltransferase activity"/>
    <property type="evidence" value="ECO:0007669"/>
    <property type="project" value="UniProtKB-KW"/>
</dbReference>
<dbReference type="AlphaFoldDB" id="A0A147JTK3"/>
<dbReference type="InterPro" id="IPR001173">
    <property type="entry name" value="Glyco_trans_2-like"/>
</dbReference>
<dbReference type="PANTHER" id="PTHR43646:SF2">
    <property type="entry name" value="GLYCOSYLTRANSFERASE 2-LIKE DOMAIN-CONTAINING PROTEIN"/>
    <property type="match status" value="1"/>
</dbReference>
<dbReference type="SUPFAM" id="SSF53448">
    <property type="entry name" value="Nucleotide-diphospho-sugar transferases"/>
    <property type="match status" value="1"/>
</dbReference>
<evidence type="ECO:0000313" key="8">
    <source>
        <dbReference type="EMBL" id="KUO39812.1"/>
    </source>
</evidence>
<evidence type="ECO:0000256" key="3">
    <source>
        <dbReference type="ARBA" id="ARBA00022676"/>
    </source>
</evidence>
<dbReference type="PANTHER" id="PTHR43646">
    <property type="entry name" value="GLYCOSYLTRANSFERASE"/>
    <property type="match status" value="1"/>
</dbReference>
<keyword evidence="2" id="KW-1003">Cell membrane</keyword>
<gene>
    <name evidence="8" type="ORF">APZ16_01300</name>
</gene>
<comment type="caution">
    <text evidence="8">The sequence shown here is derived from an EMBL/GenBank/DDBJ whole genome shotgun (WGS) entry which is preliminary data.</text>
</comment>
<feature type="domain" description="Glycosyltransferase 2-like" evidence="7">
    <location>
        <begin position="11"/>
        <end position="159"/>
    </location>
</feature>
<feature type="transmembrane region" description="Helical" evidence="6">
    <location>
        <begin position="127"/>
        <end position="148"/>
    </location>
</feature>
<dbReference type="GO" id="GO:0005886">
    <property type="term" value="C:plasma membrane"/>
    <property type="evidence" value="ECO:0007669"/>
    <property type="project" value="UniProtKB-SubCell"/>
</dbReference>
<dbReference type="EMBL" id="LQMQ01000055">
    <property type="protein sequence ID" value="KUO39812.1"/>
    <property type="molecule type" value="Genomic_DNA"/>
</dbReference>
<keyword evidence="5 6" id="KW-0472">Membrane</keyword>
<organism evidence="8 9">
    <name type="scientific">Hadarchaeum yellowstonense</name>
    <dbReference type="NCBI Taxonomy" id="1776334"/>
    <lineage>
        <taxon>Archaea</taxon>
        <taxon>Methanobacteriati</taxon>
        <taxon>Candidatus Hadarchaeota</taxon>
        <taxon>Candidatus Hadarchaeia</taxon>
        <taxon>Candidatus Hadarchaeales</taxon>
        <taxon>Candidatus Hadarchaeaceae</taxon>
        <taxon>Candidatus Hadarchaeum</taxon>
    </lineage>
</organism>
<dbReference type="STRING" id="1776334.APZ16_01300"/>
<reference evidence="8 9" key="1">
    <citation type="journal article" date="2016" name="Nat. Microbiol.">
        <title>Genomic inference of the metabolism of cosmopolitan subsurface Archaea, Hadesarchaea.</title>
        <authorList>
            <person name="Baker B.J."/>
            <person name="Saw J.H."/>
            <person name="Lind A.E."/>
            <person name="Lazar C.S."/>
            <person name="Hinrichs K.-U."/>
            <person name="Teske A.P."/>
            <person name="Ettema T.J."/>
        </authorList>
    </citation>
    <scope>NUCLEOTIDE SEQUENCE [LARGE SCALE GENOMIC DNA]</scope>
</reference>
<keyword evidence="3" id="KW-0328">Glycosyltransferase</keyword>
<dbReference type="Proteomes" id="UP000074294">
    <property type="component" value="Unassembled WGS sequence"/>
</dbReference>
<accession>A0A147JTK3</accession>
<evidence type="ECO:0000256" key="1">
    <source>
        <dbReference type="ARBA" id="ARBA00004236"/>
    </source>
</evidence>
<sequence>MYPLSERPRITIVVPALNEEKLIGQTLKNARGVAPEAELIVVDSGSRDKTAEIAGEYARVYRHVGNVAQARNFGAKMAAGEIIIFLDADTLITRQFVDEVIKAFRDPGVVGAGGFIMPHFKGVLTEMVFYFFNFLVMASFAFLGPFLAGTCVAYKRDPFFEVGGFDESLLASEDFDLCRRISRKGRVVFLRGVTVRTSRRRLERLGLMGLILDWTRVTVQYLSGKRPRDYRSFR</sequence>
<dbReference type="Pfam" id="PF00535">
    <property type="entry name" value="Glycos_transf_2"/>
    <property type="match status" value="1"/>
</dbReference>
<evidence type="ECO:0000256" key="5">
    <source>
        <dbReference type="ARBA" id="ARBA00023136"/>
    </source>
</evidence>
<protein>
    <recommendedName>
        <fullName evidence="7">Glycosyltransferase 2-like domain-containing protein</fullName>
    </recommendedName>
</protein>
<evidence type="ECO:0000256" key="6">
    <source>
        <dbReference type="SAM" id="Phobius"/>
    </source>
</evidence>